<reference evidence="2 3" key="1">
    <citation type="submission" date="2012-01" db="EMBL/GenBank/DDBJ databases">
        <title>Complete sequence of chromosome of Clostridium pasteurianum BC1.</title>
        <authorList>
            <consortium name="US DOE Joint Genome Institute"/>
            <person name="Lucas S."/>
            <person name="Han J."/>
            <person name="Lapidus A."/>
            <person name="Cheng J.-F."/>
            <person name="Goodwin L."/>
            <person name="Pitluck S."/>
            <person name="Peters L."/>
            <person name="Mikhailova N."/>
            <person name="Teshima H."/>
            <person name="Detter J.C."/>
            <person name="Han C."/>
            <person name="Tapia R."/>
            <person name="Land M."/>
            <person name="Hauser L."/>
            <person name="Kyrpides N."/>
            <person name="Ivanova N."/>
            <person name="Pagani I."/>
            <person name="Dunn J."/>
            <person name="Taghavi S."/>
            <person name="Francis A."/>
            <person name="van der Lelie D."/>
            <person name="Woyke T."/>
        </authorList>
    </citation>
    <scope>NUCLEOTIDE SEQUENCE [LARGE SCALE GENOMIC DNA]</scope>
    <source>
        <strain evidence="2 3">BC1</strain>
    </source>
</reference>
<name>R4K8H7_CLOPA</name>
<dbReference type="Proteomes" id="UP000013523">
    <property type="component" value="Chromosome"/>
</dbReference>
<evidence type="ECO:0000313" key="2">
    <source>
        <dbReference type="EMBL" id="AGK96839.1"/>
    </source>
</evidence>
<dbReference type="EMBL" id="CP003261">
    <property type="protein sequence ID" value="AGK96839.1"/>
    <property type="molecule type" value="Genomic_DNA"/>
</dbReference>
<dbReference type="RefSeq" id="WP_015615157.1">
    <property type="nucleotide sequence ID" value="NC_021182.1"/>
</dbReference>
<protein>
    <submittedName>
        <fullName evidence="2">Uncharacterized protein</fullName>
    </submittedName>
</protein>
<keyword evidence="1" id="KW-0812">Transmembrane</keyword>
<dbReference type="OrthoDB" id="1926101at2"/>
<organism evidence="2 3">
    <name type="scientific">Clostridium pasteurianum BC1</name>
    <dbReference type="NCBI Taxonomy" id="86416"/>
    <lineage>
        <taxon>Bacteria</taxon>
        <taxon>Bacillati</taxon>
        <taxon>Bacillota</taxon>
        <taxon>Clostridia</taxon>
        <taxon>Eubacteriales</taxon>
        <taxon>Clostridiaceae</taxon>
        <taxon>Clostridium</taxon>
    </lineage>
</organism>
<feature type="transmembrane region" description="Helical" evidence="1">
    <location>
        <begin position="12"/>
        <end position="31"/>
    </location>
</feature>
<feature type="transmembrane region" description="Helical" evidence="1">
    <location>
        <begin position="37"/>
        <end position="54"/>
    </location>
</feature>
<keyword evidence="1" id="KW-0472">Membrane</keyword>
<gene>
    <name evidence="2" type="ORF">Clopa_1944</name>
</gene>
<accession>R4K8H7</accession>
<evidence type="ECO:0000313" key="3">
    <source>
        <dbReference type="Proteomes" id="UP000013523"/>
    </source>
</evidence>
<dbReference type="HOGENOM" id="CLU_2933194_0_0_9"/>
<dbReference type="STRING" id="86416.Clopa_1944"/>
<sequence length="60" mass="7247">MNNLLKNRIFKYLIYFIFLCTSIYGIDYFFRPQHKDFIRTASISFGVTIGMFIVSRRKKL</sequence>
<keyword evidence="1" id="KW-1133">Transmembrane helix</keyword>
<dbReference type="AlphaFoldDB" id="R4K8H7"/>
<proteinExistence type="predicted"/>
<evidence type="ECO:0000256" key="1">
    <source>
        <dbReference type="SAM" id="Phobius"/>
    </source>
</evidence>
<dbReference type="PATRIC" id="fig|86416.3.peg.1913"/>
<dbReference type="KEGG" id="cpas:Clopa_1944"/>
<keyword evidence="3" id="KW-1185">Reference proteome</keyword>